<dbReference type="Pfam" id="PF22599">
    <property type="entry name" value="SecDF_P1_head"/>
    <property type="match status" value="1"/>
</dbReference>
<dbReference type="EMBL" id="JASJUS010000004">
    <property type="protein sequence ID" value="MDL2075981.1"/>
    <property type="molecule type" value="Genomic_DNA"/>
</dbReference>
<dbReference type="RefSeq" id="WP_285430864.1">
    <property type="nucleotide sequence ID" value="NZ_JASJUS010000004.1"/>
</dbReference>
<name>A0ABT7ITT2_9ACTN</name>
<evidence type="ECO:0000256" key="4">
    <source>
        <dbReference type="ARBA" id="ARBA00022840"/>
    </source>
</evidence>
<dbReference type="Pfam" id="PF00069">
    <property type="entry name" value="Pkinase"/>
    <property type="match status" value="1"/>
</dbReference>
<keyword evidence="3 6" id="KW-0418">Kinase</keyword>
<evidence type="ECO:0000256" key="1">
    <source>
        <dbReference type="ARBA" id="ARBA00022679"/>
    </source>
</evidence>
<keyword evidence="7" id="KW-1185">Reference proteome</keyword>
<dbReference type="CDD" id="cd14014">
    <property type="entry name" value="STKc_PknB_like"/>
    <property type="match status" value="1"/>
</dbReference>
<dbReference type="GO" id="GO:0016301">
    <property type="term" value="F:kinase activity"/>
    <property type="evidence" value="ECO:0007669"/>
    <property type="project" value="UniProtKB-KW"/>
</dbReference>
<dbReference type="InterPro" id="IPR054384">
    <property type="entry name" value="SecDF_P1_head"/>
</dbReference>
<dbReference type="InterPro" id="IPR008271">
    <property type="entry name" value="Ser/Thr_kinase_AS"/>
</dbReference>
<dbReference type="PANTHER" id="PTHR43289:SF34">
    <property type="entry name" value="SERINE_THREONINE-PROTEIN KINASE YBDM-RELATED"/>
    <property type="match status" value="1"/>
</dbReference>
<dbReference type="Gene3D" id="1.10.510.10">
    <property type="entry name" value="Transferase(Phosphotransferase) domain 1"/>
    <property type="match status" value="1"/>
</dbReference>
<evidence type="ECO:0000256" key="3">
    <source>
        <dbReference type="ARBA" id="ARBA00022777"/>
    </source>
</evidence>
<comment type="caution">
    <text evidence="6">The sequence shown here is derived from an EMBL/GenBank/DDBJ whole genome shotgun (WGS) entry which is preliminary data.</text>
</comment>
<dbReference type="SMART" id="SM00220">
    <property type="entry name" value="S_TKc"/>
    <property type="match status" value="1"/>
</dbReference>
<dbReference type="PROSITE" id="PS00108">
    <property type="entry name" value="PROTEIN_KINASE_ST"/>
    <property type="match status" value="1"/>
</dbReference>
<dbReference type="Proteomes" id="UP001241926">
    <property type="component" value="Unassembled WGS sequence"/>
</dbReference>
<dbReference type="PANTHER" id="PTHR43289">
    <property type="entry name" value="MITOGEN-ACTIVATED PROTEIN KINASE KINASE KINASE 20-RELATED"/>
    <property type="match status" value="1"/>
</dbReference>
<keyword evidence="4" id="KW-0067">ATP-binding</keyword>
<feature type="domain" description="Protein kinase" evidence="5">
    <location>
        <begin position="18"/>
        <end position="273"/>
    </location>
</feature>
<dbReference type="Gene3D" id="3.30.1360.200">
    <property type="match status" value="1"/>
</dbReference>
<evidence type="ECO:0000313" key="6">
    <source>
        <dbReference type="EMBL" id="MDL2075981.1"/>
    </source>
</evidence>
<dbReference type="PROSITE" id="PS50011">
    <property type="entry name" value="PROTEIN_KINASE_DOM"/>
    <property type="match status" value="1"/>
</dbReference>
<dbReference type="InterPro" id="IPR000719">
    <property type="entry name" value="Prot_kinase_dom"/>
</dbReference>
<protein>
    <submittedName>
        <fullName evidence="6">Protein kinase</fullName>
    </submittedName>
</protein>
<evidence type="ECO:0000259" key="5">
    <source>
        <dbReference type="PROSITE" id="PS50011"/>
    </source>
</evidence>
<dbReference type="SUPFAM" id="SSF56112">
    <property type="entry name" value="Protein kinase-like (PK-like)"/>
    <property type="match status" value="1"/>
</dbReference>
<keyword evidence="1" id="KW-0808">Transferase</keyword>
<evidence type="ECO:0000313" key="7">
    <source>
        <dbReference type="Proteomes" id="UP001241926"/>
    </source>
</evidence>
<accession>A0ABT7ITT2</accession>
<proteinExistence type="predicted"/>
<organism evidence="6 7">
    <name type="scientific">Streptomyces fuscus</name>
    <dbReference type="NCBI Taxonomy" id="3048495"/>
    <lineage>
        <taxon>Bacteria</taxon>
        <taxon>Bacillati</taxon>
        <taxon>Actinomycetota</taxon>
        <taxon>Actinomycetes</taxon>
        <taxon>Kitasatosporales</taxon>
        <taxon>Streptomycetaceae</taxon>
        <taxon>Streptomyces</taxon>
    </lineage>
</organism>
<gene>
    <name evidence="6" type="ORF">QNN03_05960</name>
</gene>
<sequence length="514" mass="54593">MPEQWAGPVRPGERIGPYTVLAELASGGMGRVYLARSPGGRTVAVKTLLASDDEGVVPEADRRRFAREVALARRVRGVYTASVADADAEARVPWMATEYVPAPSLQALVASQGPLPPEGLHWVAAGMTEALVSIHDAGLVHRDVKPSNVLLPEDGPRLIDFGISQAADLTRTRAALGTIAFAAPEQARGEPTTPASDVFSLGATLFYLATGRSPYRDMGQGTAMEQLVRATEGDLDLAGLPPGLDALVRPSLSLDPAARPEPRELLTRVGAVIAARPGAGGASDWLPPGWSTAIEQHRRRRTEEADAARRRIDPDAVTERTPRRGAPTRVLPGAVARSPRTARWAALSLVVLLAGGGVVWALQGDGDGSGTPDPVRQDLRLALVEESQEGTCTDALAPPTFQAADPRTCYRISTRAEDRMSVTQLKQVEATYDANVPAWVVRMTFRDAGAKRFVSLTERAARRQSPQNQIAIVLGDRLLSAPSVAAPVTGGVVDISGDFTRDEVEALAKELGAP</sequence>
<dbReference type="Gene3D" id="3.30.200.20">
    <property type="entry name" value="Phosphorylase Kinase, domain 1"/>
    <property type="match status" value="1"/>
</dbReference>
<dbReference type="InterPro" id="IPR011009">
    <property type="entry name" value="Kinase-like_dom_sf"/>
</dbReference>
<reference evidence="6 7" key="1">
    <citation type="submission" date="2023-05" db="EMBL/GenBank/DDBJ databases">
        <title>Streptomyces fuscus sp. nov., a brown-black pigment producing actinomyces isolated from dry sand of Sea duck farm.</title>
        <authorList>
            <person name="Xie J."/>
            <person name="Shen N."/>
        </authorList>
    </citation>
    <scope>NUCLEOTIDE SEQUENCE [LARGE SCALE GENOMIC DNA]</scope>
    <source>
        <strain evidence="6 7">GXMU-J15</strain>
    </source>
</reference>
<evidence type="ECO:0000256" key="2">
    <source>
        <dbReference type="ARBA" id="ARBA00022741"/>
    </source>
</evidence>
<keyword evidence="2" id="KW-0547">Nucleotide-binding</keyword>